<dbReference type="CDD" id="cd07914">
    <property type="entry name" value="IGPD"/>
    <property type="match status" value="1"/>
</dbReference>
<dbReference type="EMBL" id="DWYA01000092">
    <property type="protein sequence ID" value="HJB40755.1"/>
    <property type="molecule type" value="Genomic_DNA"/>
</dbReference>
<evidence type="ECO:0000256" key="6">
    <source>
        <dbReference type="HAMAP-Rule" id="MF_00076"/>
    </source>
</evidence>
<comment type="similarity">
    <text evidence="6 7">Belongs to the imidazoleglycerol-phosphate dehydratase family.</text>
</comment>
<evidence type="ECO:0000256" key="4">
    <source>
        <dbReference type="ARBA" id="ARBA00023102"/>
    </source>
</evidence>
<dbReference type="PANTHER" id="PTHR23133:SF2">
    <property type="entry name" value="IMIDAZOLEGLYCEROL-PHOSPHATE DEHYDRATASE"/>
    <property type="match status" value="1"/>
</dbReference>
<comment type="subcellular location">
    <subcellularLocation>
        <location evidence="6 7">Cytoplasm</location>
    </subcellularLocation>
</comment>
<reference evidence="8" key="2">
    <citation type="submission" date="2021-04" db="EMBL/GenBank/DDBJ databases">
        <authorList>
            <person name="Gilroy R."/>
        </authorList>
    </citation>
    <scope>NUCLEOTIDE SEQUENCE</scope>
    <source>
        <strain evidence="8">ChiBcec8-14828</strain>
    </source>
</reference>
<dbReference type="Proteomes" id="UP000824209">
    <property type="component" value="Unassembled WGS sequence"/>
</dbReference>
<comment type="pathway">
    <text evidence="1 6 7">Amino-acid biosynthesis; L-histidine biosynthesis; L-histidine from 5-phospho-alpha-D-ribose 1-diphosphate: step 6/9.</text>
</comment>
<dbReference type="HAMAP" id="MF_00076">
    <property type="entry name" value="HisB"/>
    <property type="match status" value="1"/>
</dbReference>
<keyword evidence="4 6" id="KW-0368">Histidine biosynthesis</keyword>
<dbReference type="InterPro" id="IPR038494">
    <property type="entry name" value="IGPD_sf"/>
</dbReference>
<evidence type="ECO:0000313" key="8">
    <source>
        <dbReference type="EMBL" id="HJB40755.1"/>
    </source>
</evidence>
<dbReference type="GO" id="GO:0005737">
    <property type="term" value="C:cytoplasm"/>
    <property type="evidence" value="ECO:0007669"/>
    <property type="project" value="UniProtKB-SubCell"/>
</dbReference>
<evidence type="ECO:0000256" key="7">
    <source>
        <dbReference type="RuleBase" id="RU000599"/>
    </source>
</evidence>
<evidence type="ECO:0000256" key="3">
    <source>
        <dbReference type="ARBA" id="ARBA00022605"/>
    </source>
</evidence>
<dbReference type="PANTHER" id="PTHR23133">
    <property type="entry name" value="IMIDAZOLEGLYCEROL-PHOSPHATE DEHYDRATASE HIS7"/>
    <property type="match status" value="1"/>
</dbReference>
<gene>
    <name evidence="6 8" type="primary">hisB</name>
    <name evidence="8" type="ORF">H9943_10230</name>
</gene>
<name>A0A9D2M3F2_9FIRM</name>
<evidence type="ECO:0000256" key="2">
    <source>
        <dbReference type="ARBA" id="ARBA00016664"/>
    </source>
</evidence>
<comment type="catalytic activity">
    <reaction evidence="6 7">
        <text>D-erythro-1-(imidazol-4-yl)glycerol 3-phosphate = 3-(imidazol-4-yl)-2-oxopropyl phosphate + H2O</text>
        <dbReference type="Rhea" id="RHEA:11040"/>
        <dbReference type="ChEBI" id="CHEBI:15377"/>
        <dbReference type="ChEBI" id="CHEBI:57766"/>
        <dbReference type="ChEBI" id="CHEBI:58278"/>
        <dbReference type="EC" id="4.2.1.19"/>
    </reaction>
</comment>
<accession>A0A9D2M3F2</accession>
<dbReference type="GO" id="GO:0004424">
    <property type="term" value="F:imidazoleglycerol-phosphate dehydratase activity"/>
    <property type="evidence" value="ECO:0007669"/>
    <property type="project" value="UniProtKB-UniRule"/>
</dbReference>
<evidence type="ECO:0000256" key="1">
    <source>
        <dbReference type="ARBA" id="ARBA00005047"/>
    </source>
</evidence>
<dbReference type="PROSITE" id="PS00954">
    <property type="entry name" value="IGP_DEHYDRATASE_1"/>
    <property type="match status" value="1"/>
</dbReference>
<protein>
    <recommendedName>
        <fullName evidence="2 6">Imidazoleglycerol-phosphate dehydratase</fullName>
        <shortName evidence="6">IGPD</shortName>
        <ecNumber evidence="6 7">4.2.1.19</ecNumber>
    </recommendedName>
</protein>
<evidence type="ECO:0000256" key="5">
    <source>
        <dbReference type="ARBA" id="ARBA00023239"/>
    </source>
</evidence>
<dbReference type="InterPro" id="IPR020568">
    <property type="entry name" value="Ribosomal_Su5_D2-typ_SF"/>
</dbReference>
<dbReference type="PROSITE" id="PS00955">
    <property type="entry name" value="IGP_DEHYDRATASE_2"/>
    <property type="match status" value="1"/>
</dbReference>
<dbReference type="SUPFAM" id="SSF54211">
    <property type="entry name" value="Ribosomal protein S5 domain 2-like"/>
    <property type="match status" value="2"/>
</dbReference>
<dbReference type="EC" id="4.2.1.19" evidence="6 7"/>
<dbReference type="NCBIfam" id="NF002114">
    <property type="entry name" value="PRK00951.2-4"/>
    <property type="match status" value="1"/>
</dbReference>
<dbReference type="Pfam" id="PF00475">
    <property type="entry name" value="IGPD"/>
    <property type="match status" value="1"/>
</dbReference>
<keyword evidence="6" id="KW-0963">Cytoplasm</keyword>
<dbReference type="AlphaFoldDB" id="A0A9D2M3F2"/>
<proteinExistence type="inferred from homology"/>
<dbReference type="GO" id="GO:0000105">
    <property type="term" value="P:L-histidine biosynthetic process"/>
    <property type="evidence" value="ECO:0007669"/>
    <property type="project" value="UniProtKB-UniRule"/>
</dbReference>
<sequence length="196" mass="21316">MRQAQVQRTTQETNITLSLCIDGTGNSDIKSGVGFLDHMLTLWAKHGRMDLGLSCKGDVWVDDHHSVEDIAIVLGQAFAEAVGEKRGICRYADRHLAMDEALVLCSADLSGRGGYYGALEFPTEKIGSFDTQLVDEFMQAFAAHAKLTLHLRQICGKNSHHIAEACFKALGRVLREACTIDPSLAGEIPSTKGILS</sequence>
<organism evidence="8 9">
    <name type="scientific">Candidatus Ruthenibacterium avium</name>
    <dbReference type="NCBI Taxonomy" id="2838751"/>
    <lineage>
        <taxon>Bacteria</taxon>
        <taxon>Bacillati</taxon>
        <taxon>Bacillota</taxon>
        <taxon>Clostridia</taxon>
        <taxon>Eubacteriales</taxon>
        <taxon>Oscillospiraceae</taxon>
        <taxon>Ruthenibacterium</taxon>
    </lineage>
</organism>
<dbReference type="FunFam" id="3.30.230.40:FF:000001">
    <property type="entry name" value="Imidazoleglycerol-phosphate dehydratase HisB"/>
    <property type="match status" value="1"/>
</dbReference>
<keyword evidence="5 6" id="KW-0456">Lyase</keyword>
<dbReference type="Gene3D" id="3.30.230.40">
    <property type="entry name" value="Imidazole glycerol phosphate dehydratase, domain 1"/>
    <property type="match status" value="2"/>
</dbReference>
<reference evidence="8" key="1">
    <citation type="journal article" date="2021" name="PeerJ">
        <title>Extensive microbial diversity within the chicken gut microbiome revealed by metagenomics and culture.</title>
        <authorList>
            <person name="Gilroy R."/>
            <person name="Ravi A."/>
            <person name="Getino M."/>
            <person name="Pursley I."/>
            <person name="Horton D.L."/>
            <person name="Alikhan N.F."/>
            <person name="Baker D."/>
            <person name="Gharbi K."/>
            <person name="Hall N."/>
            <person name="Watson M."/>
            <person name="Adriaenssens E.M."/>
            <person name="Foster-Nyarko E."/>
            <person name="Jarju S."/>
            <person name="Secka A."/>
            <person name="Antonio M."/>
            <person name="Oren A."/>
            <person name="Chaudhuri R.R."/>
            <person name="La Ragione R."/>
            <person name="Hildebrand F."/>
            <person name="Pallen M.J."/>
        </authorList>
    </citation>
    <scope>NUCLEOTIDE SEQUENCE</scope>
    <source>
        <strain evidence="8">ChiBcec8-14828</strain>
    </source>
</reference>
<evidence type="ECO:0000313" key="9">
    <source>
        <dbReference type="Proteomes" id="UP000824209"/>
    </source>
</evidence>
<keyword evidence="3 6" id="KW-0028">Amino-acid biosynthesis</keyword>
<dbReference type="FunFam" id="3.30.230.40:FF:000003">
    <property type="entry name" value="Imidazoleglycerol-phosphate dehydratase HisB"/>
    <property type="match status" value="1"/>
</dbReference>
<comment type="caution">
    <text evidence="8">The sequence shown here is derived from an EMBL/GenBank/DDBJ whole genome shotgun (WGS) entry which is preliminary data.</text>
</comment>
<dbReference type="NCBIfam" id="NF002111">
    <property type="entry name" value="PRK00951.2-1"/>
    <property type="match status" value="1"/>
</dbReference>
<dbReference type="InterPro" id="IPR020565">
    <property type="entry name" value="ImidazoleglycerP_deHydtase_CS"/>
</dbReference>
<dbReference type="InterPro" id="IPR000807">
    <property type="entry name" value="ImidazoleglycerolP_deHydtase"/>
</dbReference>